<proteinExistence type="predicted"/>
<evidence type="ECO:0000313" key="1">
    <source>
        <dbReference type="EMBL" id="CAB4241703.1"/>
    </source>
</evidence>
<dbReference type="EMBL" id="LR797824">
    <property type="protein sequence ID" value="CAB4241703.1"/>
    <property type="molecule type" value="Genomic_DNA"/>
</dbReference>
<accession>A0A6J5TA81</accession>
<gene>
    <name evidence="1" type="ORF">UFOVP71_241</name>
</gene>
<organism evidence="1">
    <name type="scientific">uncultured Caudovirales phage</name>
    <dbReference type="NCBI Taxonomy" id="2100421"/>
    <lineage>
        <taxon>Viruses</taxon>
        <taxon>Duplodnaviria</taxon>
        <taxon>Heunggongvirae</taxon>
        <taxon>Uroviricota</taxon>
        <taxon>Caudoviricetes</taxon>
        <taxon>Peduoviridae</taxon>
        <taxon>Maltschvirus</taxon>
        <taxon>Maltschvirus maltsch</taxon>
    </lineage>
</organism>
<reference evidence="1" key="1">
    <citation type="submission" date="2020-05" db="EMBL/GenBank/DDBJ databases">
        <authorList>
            <person name="Chiriac C."/>
            <person name="Salcher M."/>
            <person name="Ghai R."/>
            <person name="Kavagutti S V."/>
        </authorList>
    </citation>
    <scope>NUCLEOTIDE SEQUENCE</scope>
</reference>
<sequence>MIKYISSPDLQVDVSGQPGPYHSGHVMWDGSAQKFKVMDGQGASQDMHGSTVTISNGSMFREMQAWYMQKRAEEAEIERLCAEYPNLEEARKEFEILKQLVKDYK</sequence>
<protein>
    <submittedName>
        <fullName evidence="1">Uncharacterized protein</fullName>
    </submittedName>
</protein>
<name>A0A6J5TA81_9CAUD</name>